<name>X8JD21_9AGAM</name>
<dbReference type="Proteomes" id="UP000030108">
    <property type="component" value="Unassembled WGS sequence"/>
</dbReference>
<protein>
    <submittedName>
        <fullName evidence="2">Uncharacterized protein</fullName>
    </submittedName>
</protein>
<comment type="caution">
    <text evidence="2">The sequence shown here is derived from an EMBL/GenBank/DDBJ whole genome shotgun (WGS) entry which is preliminary data.</text>
</comment>
<evidence type="ECO:0000313" key="2">
    <source>
        <dbReference type="EMBL" id="EUC61176.1"/>
    </source>
</evidence>
<accession>X8JD21</accession>
<evidence type="ECO:0000256" key="1">
    <source>
        <dbReference type="SAM" id="MobiDB-lite"/>
    </source>
</evidence>
<sequence>MPKASKPTCTTKPPPKPILLSAAKAARCQRVQEYKSAKASALAPAAPCKGPCYHDKDGDGDDKDNANDANDDANDANADKDDVEDDGKDNTRNNEGTHVGLQNGRNEMGYWYRK</sequence>
<proteinExistence type="predicted"/>
<evidence type="ECO:0000313" key="3">
    <source>
        <dbReference type="Proteomes" id="UP000030108"/>
    </source>
</evidence>
<gene>
    <name evidence="2" type="ORF">RSOL_384960</name>
</gene>
<reference evidence="3" key="1">
    <citation type="journal article" date="2014" name="Genome Announc.">
        <title>Draft genome sequence of the plant-pathogenic soil fungus Rhizoctonia solani anastomosis group 3 strain Rhs1AP.</title>
        <authorList>
            <person name="Cubeta M.A."/>
            <person name="Thomas E."/>
            <person name="Dean R.A."/>
            <person name="Jabaji S."/>
            <person name="Neate S.M."/>
            <person name="Tavantzis S."/>
            <person name="Toda T."/>
            <person name="Vilgalys R."/>
            <person name="Bharathan N."/>
            <person name="Fedorova-Abrams N."/>
            <person name="Pakala S.B."/>
            <person name="Pakala S.M."/>
            <person name="Zafar N."/>
            <person name="Joardar V."/>
            <person name="Losada L."/>
            <person name="Nierman W.C."/>
        </authorList>
    </citation>
    <scope>NUCLEOTIDE SEQUENCE [LARGE SCALE GENOMIC DNA]</scope>
    <source>
        <strain evidence="3">AG-3</strain>
    </source>
</reference>
<organism evidence="2 3">
    <name type="scientific">Rhizoctonia solani AG-3 Rhs1AP</name>
    <dbReference type="NCBI Taxonomy" id="1086054"/>
    <lineage>
        <taxon>Eukaryota</taxon>
        <taxon>Fungi</taxon>
        <taxon>Dikarya</taxon>
        <taxon>Basidiomycota</taxon>
        <taxon>Agaricomycotina</taxon>
        <taxon>Agaricomycetes</taxon>
        <taxon>Cantharellales</taxon>
        <taxon>Ceratobasidiaceae</taxon>
        <taxon>Rhizoctonia</taxon>
    </lineage>
</organism>
<dbReference type="AlphaFoldDB" id="X8JD21"/>
<dbReference type="EMBL" id="JATN01000319">
    <property type="protein sequence ID" value="EUC61176.1"/>
    <property type="molecule type" value="Genomic_DNA"/>
</dbReference>
<feature type="compositionally biased region" description="Low complexity" evidence="1">
    <location>
        <begin position="37"/>
        <end position="47"/>
    </location>
</feature>
<feature type="region of interest" description="Disordered" evidence="1">
    <location>
        <begin position="37"/>
        <end position="114"/>
    </location>
</feature>